<feature type="domain" description="Myb/SANT-like DNA-binding" evidence="7">
    <location>
        <begin position="7"/>
        <end position="57"/>
    </location>
</feature>
<evidence type="ECO:0000256" key="6">
    <source>
        <dbReference type="SAM" id="MobiDB-lite"/>
    </source>
</evidence>
<evidence type="ECO:0000256" key="1">
    <source>
        <dbReference type="ARBA" id="ARBA00011764"/>
    </source>
</evidence>
<evidence type="ECO:0000256" key="2">
    <source>
        <dbReference type="ARBA" id="ARBA00016807"/>
    </source>
</evidence>
<keyword evidence="9" id="KW-1185">Reference proteome</keyword>
<evidence type="ECO:0000259" key="7">
    <source>
        <dbReference type="Pfam" id="PF13873"/>
    </source>
</evidence>
<dbReference type="OrthoDB" id="6766923at2759"/>
<evidence type="ECO:0000313" key="8">
    <source>
        <dbReference type="EMBL" id="KAF2883268.1"/>
    </source>
</evidence>
<feature type="compositionally biased region" description="Polar residues" evidence="6">
    <location>
        <begin position="152"/>
        <end position="161"/>
    </location>
</feature>
<sequence>MESAKITILTRISENKEMLFGKFSETLTKEDKDKKWEEITDEAKSLGWKLCSRYWNEHDCLRYNWKRLDGFPIPESSASNSSAAIVPVVSNKPIDDVRREEESISSVSNSKLTRTVESKGVKRFSLRETSNKEQQLKIQKLKEQSTALFGEPQTSFGNNRT</sequence>
<dbReference type="EMBL" id="VTPC01090502">
    <property type="protein sequence ID" value="KAF2883268.1"/>
    <property type="molecule type" value="Genomic_DNA"/>
</dbReference>
<keyword evidence="3" id="KW-0805">Transcription regulation</keyword>
<comment type="caution">
    <text evidence="8">The sequence shown here is derived from an EMBL/GenBank/DDBJ whole genome shotgun (WGS) entry which is preliminary data.</text>
</comment>
<evidence type="ECO:0000256" key="5">
    <source>
        <dbReference type="ARBA" id="ARBA00025466"/>
    </source>
</evidence>
<dbReference type="Pfam" id="PF13873">
    <property type="entry name" value="Myb_DNA-bind_5"/>
    <property type="match status" value="1"/>
</dbReference>
<reference evidence="8" key="1">
    <citation type="submission" date="2019-08" db="EMBL/GenBank/DDBJ databases">
        <title>The genome of the North American firefly Photinus pyralis.</title>
        <authorList>
            <consortium name="Photinus pyralis genome working group"/>
            <person name="Fallon T.R."/>
            <person name="Sander Lower S.E."/>
            <person name="Weng J.-K."/>
        </authorList>
    </citation>
    <scope>NUCLEOTIDE SEQUENCE</scope>
    <source>
        <strain evidence="8">TRF0915ILg1</strain>
        <tissue evidence="8">Whole body</tissue>
    </source>
</reference>
<gene>
    <name evidence="8" type="ORF">ILUMI_22906</name>
</gene>
<proteinExistence type="predicted"/>
<organism evidence="8 9">
    <name type="scientific">Ignelater luminosus</name>
    <name type="common">Cucubano</name>
    <name type="synonym">Pyrophorus luminosus</name>
    <dbReference type="NCBI Taxonomy" id="2038154"/>
    <lineage>
        <taxon>Eukaryota</taxon>
        <taxon>Metazoa</taxon>
        <taxon>Ecdysozoa</taxon>
        <taxon>Arthropoda</taxon>
        <taxon>Hexapoda</taxon>
        <taxon>Insecta</taxon>
        <taxon>Pterygota</taxon>
        <taxon>Neoptera</taxon>
        <taxon>Endopterygota</taxon>
        <taxon>Coleoptera</taxon>
        <taxon>Polyphaga</taxon>
        <taxon>Elateriformia</taxon>
        <taxon>Elateroidea</taxon>
        <taxon>Elateridae</taxon>
        <taxon>Agrypninae</taxon>
        <taxon>Pyrophorini</taxon>
        <taxon>Ignelater</taxon>
    </lineage>
</organism>
<protein>
    <recommendedName>
        <fullName evidence="2">Regulatory protein zeste</fullName>
    </recommendedName>
</protein>
<name>A0A8K0C9R8_IGNLU</name>
<dbReference type="AlphaFoldDB" id="A0A8K0C9R8"/>
<keyword evidence="4" id="KW-0804">Transcription</keyword>
<comment type="subunit">
    <text evidence="1">Self-associates forming complexes of several hundred monomers.</text>
</comment>
<comment type="function">
    <text evidence="5">Involved in transvection phenomena (= synapsis-dependent gene expression), where the synaptic pairing of chromosomes carrying genes with which zeste interacts influences the expression of these genes. Zeste binds to DNA and stimulates transcription from a nearby promoter.</text>
</comment>
<dbReference type="InterPro" id="IPR028002">
    <property type="entry name" value="Myb_DNA-bind_5"/>
</dbReference>
<accession>A0A8K0C9R8</accession>
<feature type="region of interest" description="Disordered" evidence="6">
    <location>
        <begin position="142"/>
        <end position="161"/>
    </location>
</feature>
<evidence type="ECO:0000313" key="9">
    <source>
        <dbReference type="Proteomes" id="UP000801492"/>
    </source>
</evidence>
<evidence type="ECO:0000256" key="4">
    <source>
        <dbReference type="ARBA" id="ARBA00023163"/>
    </source>
</evidence>
<evidence type="ECO:0000256" key="3">
    <source>
        <dbReference type="ARBA" id="ARBA00023015"/>
    </source>
</evidence>
<dbReference type="Proteomes" id="UP000801492">
    <property type="component" value="Unassembled WGS sequence"/>
</dbReference>